<dbReference type="Gene3D" id="2.120.10.10">
    <property type="match status" value="1"/>
</dbReference>
<protein>
    <recommendedName>
        <fullName evidence="1">Ig-like domain-containing protein</fullName>
    </recommendedName>
</protein>
<proteinExistence type="predicted"/>
<accession>B8G8U0</accession>
<evidence type="ECO:0000313" key="2">
    <source>
        <dbReference type="EMBL" id="ACL26215.1"/>
    </source>
</evidence>
<gene>
    <name evidence="2" type="ordered locus">Cagg_3371</name>
</gene>
<dbReference type="OrthoDB" id="135439at2"/>
<reference evidence="2" key="1">
    <citation type="submission" date="2008-12" db="EMBL/GenBank/DDBJ databases">
        <title>Complete sequence of Chloroflexus aggregans DSM 9485.</title>
        <authorList>
            <consortium name="US DOE Joint Genome Institute"/>
            <person name="Lucas S."/>
            <person name="Copeland A."/>
            <person name="Lapidus A."/>
            <person name="Glavina del Rio T."/>
            <person name="Dalin E."/>
            <person name="Tice H."/>
            <person name="Pitluck S."/>
            <person name="Foster B."/>
            <person name="Larimer F."/>
            <person name="Land M."/>
            <person name="Hauser L."/>
            <person name="Kyrpides N."/>
            <person name="Mikhailova N."/>
            <person name="Bryant D."/>
            <person name="Richardson P."/>
        </authorList>
    </citation>
    <scope>NUCLEOTIDE SEQUENCE</scope>
    <source>
        <strain evidence="2">DSM 9485</strain>
    </source>
</reference>
<dbReference type="KEGG" id="cag:Cagg_3371"/>
<feature type="domain" description="Ig-like" evidence="1">
    <location>
        <begin position="608"/>
        <end position="642"/>
    </location>
</feature>
<dbReference type="HOGENOM" id="CLU_357055_0_0_0"/>
<dbReference type="EMBL" id="CP001337">
    <property type="protein sequence ID" value="ACL26215.1"/>
    <property type="molecule type" value="Genomic_DNA"/>
</dbReference>
<name>B8G8U0_CHLAD</name>
<dbReference type="InterPro" id="IPR022038">
    <property type="entry name" value="Ig-like_bact"/>
</dbReference>
<dbReference type="STRING" id="326427.Cagg_3371"/>
<dbReference type="RefSeq" id="WP_015942062.1">
    <property type="nucleotide sequence ID" value="NC_011831.1"/>
</dbReference>
<dbReference type="eggNOG" id="ENOG502ZI4C">
    <property type="taxonomic scope" value="Bacteria"/>
</dbReference>
<dbReference type="InterPro" id="IPR036278">
    <property type="entry name" value="Sialidase_sf"/>
</dbReference>
<dbReference type="CDD" id="cd15482">
    <property type="entry name" value="Sialidase_non-viral"/>
    <property type="match status" value="1"/>
</dbReference>
<dbReference type="SUPFAM" id="SSF50939">
    <property type="entry name" value="Sialidases"/>
    <property type="match status" value="1"/>
</dbReference>
<dbReference type="Pfam" id="PF12245">
    <property type="entry name" value="Big_3_2"/>
    <property type="match status" value="1"/>
</dbReference>
<keyword evidence="3" id="KW-1185">Reference proteome</keyword>
<evidence type="ECO:0000313" key="3">
    <source>
        <dbReference type="Proteomes" id="UP000002508"/>
    </source>
</evidence>
<dbReference type="Proteomes" id="UP000002508">
    <property type="component" value="Chromosome"/>
</dbReference>
<organism evidence="2 3">
    <name type="scientific">Chloroflexus aggregans (strain MD-66 / DSM 9485)</name>
    <dbReference type="NCBI Taxonomy" id="326427"/>
    <lineage>
        <taxon>Bacteria</taxon>
        <taxon>Bacillati</taxon>
        <taxon>Chloroflexota</taxon>
        <taxon>Chloroflexia</taxon>
        <taxon>Chloroflexales</taxon>
        <taxon>Chloroflexineae</taxon>
        <taxon>Chloroflexaceae</taxon>
        <taxon>Chloroflexus</taxon>
    </lineage>
</organism>
<dbReference type="AlphaFoldDB" id="B8G8U0"/>
<evidence type="ECO:0000259" key="1">
    <source>
        <dbReference type="Pfam" id="PF12245"/>
    </source>
</evidence>
<sequence length="785" mass="84726">MTILSRTMLVLLTMLALIAVTAPIGLPLAAQDTVRLIAEFNIPNSSYLKQPKVATFKDQVYAFGIADANSNAGGRARLWTKREAAPDFPAPFEVGTTTQYPKDPLYVNAGITTTPAGDVITIWVDQAANIIYSRRRDPSGTWGPIVEVTRREIFAWEPALTVVTGGPQNGRIIAVWRDDEVENADNNGIYYTFSDNNGASWVPVRRAFAMKVFRTSPVLASGPNGEVALTFIRDAPRPIHVMLAMWTGDGFSVPVDINVGSDMSFTDSTVAIDNDRIYVGYRHVDQGIYYVEKPLSDALNNQPWPRATLLNEHGDGRVMVVTDRLGNLHITWIRRATVGGSRNQNRIGYAVRLADGRFFGPIESTNNGTVFNPWAAASTETGIYLHAVYDAFSGDIPIPRYALFRAPGSPFGSSPLIEGGVARVGGDGRTTMKVTFPDLSSIPQSLSVRWRWGAPPTDTENDSGGWVLLSTEATSSTELTVPIPPAFLTANDCTPRALFTQLRRNSDNVVETVVRNAAVTIDTTVVASVEVGNPIAMDPSSWYDGNFTVRDLDPHSTPVPQVMLMVHDGGDCSGLARVQIANNSAALAFNSDLDVDGDLTAIIPLPGFTFFPPSPDGNYNVVVRVYDKLGNSQTVTTTIRLDRTPPQLALSGSEVITATDSPLGDILQDLTFDLSSATITETNGIHGLMLAVSPTPVTSTVGLSSLRWIFAPATASSGRFTVSSWSMANAPGVTMATTSATEQTFSIYALLIDRAGNISSFDTVLETTATSTLTPMRTYLPLVNR</sequence>